<dbReference type="AlphaFoldDB" id="A0A5B9FXQ8"/>
<dbReference type="Pfam" id="PF08878">
    <property type="entry name" value="HamA"/>
    <property type="match status" value="1"/>
</dbReference>
<evidence type="ECO:0000259" key="1">
    <source>
        <dbReference type="Pfam" id="PF08878"/>
    </source>
</evidence>
<feature type="domain" description="Anti-bacteriophage protein A/HamA C-terminal" evidence="1">
    <location>
        <begin position="13"/>
        <end position="273"/>
    </location>
</feature>
<dbReference type="KEGG" id="fak:FUA48_16820"/>
<organism evidence="2 3">
    <name type="scientific">Flavobacterium alkalisoli</name>
    <dbReference type="NCBI Taxonomy" id="2602769"/>
    <lineage>
        <taxon>Bacteria</taxon>
        <taxon>Pseudomonadati</taxon>
        <taxon>Bacteroidota</taxon>
        <taxon>Flavobacteriia</taxon>
        <taxon>Flavobacteriales</taxon>
        <taxon>Flavobacteriaceae</taxon>
        <taxon>Flavobacterium</taxon>
    </lineage>
</organism>
<dbReference type="RefSeq" id="WP_147584627.1">
    <property type="nucleotide sequence ID" value="NZ_CP042831.1"/>
</dbReference>
<keyword evidence="3" id="KW-1185">Reference proteome</keyword>
<dbReference type="Proteomes" id="UP000321222">
    <property type="component" value="Chromosome"/>
</dbReference>
<evidence type="ECO:0000313" key="2">
    <source>
        <dbReference type="EMBL" id="QEE51169.1"/>
    </source>
</evidence>
<gene>
    <name evidence="2" type="ORF">FUA48_16820</name>
</gene>
<evidence type="ECO:0000313" key="3">
    <source>
        <dbReference type="Proteomes" id="UP000321222"/>
    </source>
</evidence>
<accession>A0A5B9FXQ8</accession>
<dbReference type="OrthoDB" id="785623at2"/>
<dbReference type="EMBL" id="CP042831">
    <property type="protein sequence ID" value="QEE51169.1"/>
    <property type="molecule type" value="Genomic_DNA"/>
</dbReference>
<name>A0A5B9FXQ8_9FLAO</name>
<sequence>MAKPFESDLVLNEHIKESNLRVYHVGFEANKFRLTPLVEVIRKVIPEFAFGYHAGMSIPYTEVIERIVEAANTVYLTDKYQKRGEFGELILHLLLRDFCNTIPLVSKIYFKDAHNATVHGFDGIHITDDGSTKKLWLGESKLYKDGIEGVKELAKDVLNHVKGDYLKKEFELIRRKIPQEIPDIEYWLDLMHKHKNLDKVFDSIIIPLVCTYSSPIFKDHNDNTEEYFDAIEKECRALFDTFNKKVETEVDLLLFLLPVPDKDDLNNELDQKLKYMQKI</sequence>
<dbReference type="InterPro" id="IPR014976">
    <property type="entry name" value="AbpA_HamA_C"/>
</dbReference>
<reference evidence="2 3" key="1">
    <citation type="submission" date="2019-08" db="EMBL/GenBank/DDBJ databases">
        <title>Flavobacterium alkalisoli sp. nov., isolated from rhizosphere soil of Suaeda salsa.</title>
        <authorList>
            <person name="Sun J.-Q."/>
            <person name="Xu L."/>
        </authorList>
    </citation>
    <scope>NUCLEOTIDE SEQUENCE [LARGE SCALE GENOMIC DNA]</scope>
    <source>
        <strain evidence="2 3">XS-5</strain>
    </source>
</reference>
<proteinExistence type="predicted"/>
<protein>
    <submittedName>
        <fullName evidence="2">DUF1837 domain-containing protein</fullName>
    </submittedName>
</protein>